<feature type="chain" id="PRO_5047290015" evidence="1">
    <location>
        <begin position="18"/>
        <end position="107"/>
    </location>
</feature>
<proteinExistence type="predicted"/>
<organism evidence="2 3">
    <name type="scientific">Hibiscus sabdariffa</name>
    <name type="common">roselle</name>
    <dbReference type="NCBI Taxonomy" id="183260"/>
    <lineage>
        <taxon>Eukaryota</taxon>
        <taxon>Viridiplantae</taxon>
        <taxon>Streptophyta</taxon>
        <taxon>Embryophyta</taxon>
        <taxon>Tracheophyta</taxon>
        <taxon>Spermatophyta</taxon>
        <taxon>Magnoliopsida</taxon>
        <taxon>eudicotyledons</taxon>
        <taxon>Gunneridae</taxon>
        <taxon>Pentapetalae</taxon>
        <taxon>rosids</taxon>
        <taxon>malvids</taxon>
        <taxon>Malvales</taxon>
        <taxon>Malvaceae</taxon>
        <taxon>Malvoideae</taxon>
        <taxon>Hibiscus</taxon>
    </lineage>
</organism>
<reference evidence="2 3" key="1">
    <citation type="journal article" date="2024" name="G3 (Bethesda)">
        <title>Genome assembly of Hibiscus sabdariffa L. provides insights into metabolisms of medicinal natural products.</title>
        <authorList>
            <person name="Kim T."/>
        </authorList>
    </citation>
    <scope>NUCLEOTIDE SEQUENCE [LARGE SCALE GENOMIC DNA]</scope>
    <source>
        <strain evidence="2">TK-2024</strain>
        <tissue evidence="2">Old leaves</tissue>
    </source>
</reference>
<comment type="caution">
    <text evidence="2">The sequence shown here is derived from an EMBL/GenBank/DDBJ whole genome shotgun (WGS) entry which is preliminary data.</text>
</comment>
<sequence>MTLSLCFLLLLVVLVVWLPFRVKNSCGYFVSRLIAELEKSFEGFADLGDVGAIDDVAQEELKRFQWELWETLKLGEIEIVMVLRNELKYCLFHRGFMVPGQSLETYF</sequence>
<accession>A0ABR2FI42</accession>
<keyword evidence="1" id="KW-0732">Signal</keyword>
<feature type="signal peptide" evidence="1">
    <location>
        <begin position="1"/>
        <end position="17"/>
    </location>
</feature>
<dbReference type="Proteomes" id="UP001472677">
    <property type="component" value="Unassembled WGS sequence"/>
</dbReference>
<dbReference type="EMBL" id="JBBPBM010000006">
    <property type="protein sequence ID" value="KAK8580604.1"/>
    <property type="molecule type" value="Genomic_DNA"/>
</dbReference>
<gene>
    <name evidence="2" type="ORF">V6N12_070866</name>
</gene>
<evidence type="ECO:0000313" key="2">
    <source>
        <dbReference type="EMBL" id="KAK8580604.1"/>
    </source>
</evidence>
<evidence type="ECO:0000256" key="1">
    <source>
        <dbReference type="SAM" id="SignalP"/>
    </source>
</evidence>
<evidence type="ECO:0000313" key="3">
    <source>
        <dbReference type="Proteomes" id="UP001472677"/>
    </source>
</evidence>
<keyword evidence="3" id="KW-1185">Reference proteome</keyword>
<protein>
    <submittedName>
        <fullName evidence="2">Uncharacterized protein</fullName>
    </submittedName>
</protein>
<name>A0ABR2FI42_9ROSI</name>